<organism evidence="1">
    <name type="scientific">Rhizophora mucronata</name>
    <name type="common">Asiatic mangrove</name>
    <dbReference type="NCBI Taxonomy" id="61149"/>
    <lineage>
        <taxon>Eukaryota</taxon>
        <taxon>Viridiplantae</taxon>
        <taxon>Streptophyta</taxon>
        <taxon>Embryophyta</taxon>
        <taxon>Tracheophyta</taxon>
        <taxon>Spermatophyta</taxon>
        <taxon>Magnoliopsida</taxon>
        <taxon>eudicotyledons</taxon>
        <taxon>Gunneridae</taxon>
        <taxon>Pentapetalae</taxon>
        <taxon>rosids</taxon>
        <taxon>fabids</taxon>
        <taxon>Malpighiales</taxon>
        <taxon>Rhizophoraceae</taxon>
        <taxon>Rhizophora</taxon>
    </lineage>
</organism>
<sequence length="33" mass="3975">MDKRSTFSYLNFMGRNLITWRSKKQKIIVLLSV</sequence>
<proteinExistence type="predicted"/>
<protein>
    <submittedName>
        <fullName evidence="1">Uncharacterized protein</fullName>
    </submittedName>
</protein>
<reference evidence="1" key="1">
    <citation type="submission" date="2018-02" db="EMBL/GenBank/DDBJ databases">
        <title>Rhizophora mucronata_Transcriptome.</title>
        <authorList>
            <person name="Meera S.P."/>
            <person name="Sreeshan A."/>
            <person name="Augustine A."/>
        </authorList>
    </citation>
    <scope>NUCLEOTIDE SEQUENCE</scope>
    <source>
        <tissue evidence="1">Leaf</tissue>
    </source>
</reference>
<evidence type="ECO:0000313" key="1">
    <source>
        <dbReference type="EMBL" id="MBX72348.1"/>
    </source>
</evidence>
<name>A0A2P2QZD1_RHIMU</name>
<accession>A0A2P2QZD1</accession>
<dbReference type="EMBL" id="GGEC01091864">
    <property type="protein sequence ID" value="MBX72348.1"/>
    <property type="molecule type" value="Transcribed_RNA"/>
</dbReference>
<dbReference type="AlphaFoldDB" id="A0A2P2QZD1"/>